<dbReference type="CDD" id="cd03259">
    <property type="entry name" value="ABC_Carb_Solutes_like"/>
    <property type="match status" value="1"/>
</dbReference>
<dbReference type="Proteomes" id="UP000029435">
    <property type="component" value="Unassembled WGS sequence"/>
</dbReference>
<proteinExistence type="predicted"/>
<evidence type="ECO:0000256" key="4">
    <source>
        <dbReference type="ARBA" id="ARBA00022519"/>
    </source>
</evidence>
<dbReference type="GO" id="GO:0016887">
    <property type="term" value="F:ATP hydrolysis activity"/>
    <property type="evidence" value="ECO:0007669"/>
    <property type="project" value="InterPro"/>
</dbReference>
<evidence type="ECO:0000313" key="12">
    <source>
        <dbReference type="EMBL" id="KGA35422.1"/>
    </source>
</evidence>
<organism evidence="12 13">
    <name type="scientific">Pectobacterium brasiliense</name>
    <dbReference type="NCBI Taxonomy" id="180957"/>
    <lineage>
        <taxon>Bacteria</taxon>
        <taxon>Pseudomonadati</taxon>
        <taxon>Pseudomonadota</taxon>
        <taxon>Gammaproteobacteria</taxon>
        <taxon>Enterobacterales</taxon>
        <taxon>Pectobacteriaceae</taxon>
        <taxon>Pectobacterium</taxon>
    </lineage>
</organism>
<sequence>MSEATLVLNNVHVAYGHKHNVHHVLNGFSMEVTAGELACLLGASGCGKTTALRAIAGFEHLTQGTIHVGGRCVAGPDEHLPPEQRNVGMVFQDYALFPHLTAAQNIAFGLRKQPKDLQQSRVRAMLELVDLVSLAQRYPHEMSGGQQQRIALARALAPQPAVLLLDEPLSSLDPDSRKRLGQEVRDILRDAGQTALLVTHSEQEAELMASHIGYLKAGTLEWRERR</sequence>
<keyword evidence="8" id="KW-0408">Iron</keyword>
<dbReference type="PANTHER" id="PTHR42781:SF5">
    <property type="entry name" value="PUTRESCINE TRANSPORT ATP-BINDING PROTEIN POTG"/>
    <property type="match status" value="1"/>
</dbReference>
<feature type="domain" description="ABC transporter" evidence="11">
    <location>
        <begin position="6"/>
        <end position="226"/>
    </location>
</feature>
<dbReference type="InterPro" id="IPR050093">
    <property type="entry name" value="ABC_SmlMolc_Importer"/>
</dbReference>
<dbReference type="STRING" id="180957.B5S52_14790"/>
<evidence type="ECO:0000256" key="8">
    <source>
        <dbReference type="ARBA" id="ARBA00023004"/>
    </source>
</evidence>
<evidence type="ECO:0000256" key="5">
    <source>
        <dbReference type="ARBA" id="ARBA00022741"/>
    </source>
</evidence>
<evidence type="ECO:0000259" key="11">
    <source>
        <dbReference type="PROSITE" id="PS50893"/>
    </source>
</evidence>
<evidence type="ECO:0000256" key="10">
    <source>
        <dbReference type="ARBA" id="ARBA00023136"/>
    </source>
</evidence>
<evidence type="ECO:0000256" key="7">
    <source>
        <dbReference type="ARBA" id="ARBA00022967"/>
    </source>
</evidence>
<dbReference type="Pfam" id="PF00005">
    <property type="entry name" value="ABC_tran"/>
    <property type="match status" value="1"/>
</dbReference>
<keyword evidence="3" id="KW-0410">Iron transport</keyword>
<keyword evidence="9" id="KW-0406">Ion transport</keyword>
<dbReference type="InterPro" id="IPR027417">
    <property type="entry name" value="P-loop_NTPase"/>
</dbReference>
<keyword evidence="7" id="KW-1278">Translocase</keyword>
<dbReference type="GO" id="GO:0005524">
    <property type="term" value="F:ATP binding"/>
    <property type="evidence" value="ECO:0007669"/>
    <property type="project" value="UniProtKB-KW"/>
</dbReference>
<dbReference type="InterPro" id="IPR003593">
    <property type="entry name" value="AAA+_ATPase"/>
</dbReference>
<dbReference type="AlphaFoldDB" id="A0A0M2F5K9"/>
<dbReference type="PROSITE" id="PS50893">
    <property type="entry name" value="ABC_TRANSPORTER_2"/>
    <property type="match status" value="1"/>
</dbReference>
<dbReference type="OrthoDB" id="9802264at2"/>
<evidence type="ECO:0000256" key="9">
    <source>
        <dbReference type="ARBA" id="ARBA00023065"/>
    </source>
</evidence>
<dbReference type="SUPFAM" id="SSF52540">
    <property type="entry name" value="P-loop containing nucleoside triphosphate hydrolases"/>
    <property type="match status" value="1"/>
</dbReference>
<keyword evidence="6" id="KW-0067">ATP-binding</keyword>
<dbReference type="InterPro" id="IPR017871">
    <property type="entry name" value="ABC_transporter-like_CS"/>
</dbReference>
<reference evidence="12 13" key="1">
    <citation type="submission" date="2014-08" db="EMBL/GenBank/DDBJ databases">
        <title>Genome sequences of NCPPB Pectobacterium isolates.</title>
        <authorList>
            <person name="Glover R.H."/>
            <person name="Sapp M."/>
            <person name="Elphinstone J."/>
        </authorList>
    </citation>
    <scope>NUCLEOTIDE SEQUENCE [LARGE SCALE GENOMIC DNA]</scope>
    <source>
        <strain evidence="12 13">LMG 21372</strain>
    </source>
</reference>
<dbReference type="SMART" id="SM00382">
    <property type="entry name" value="AAA"/>
    <property type="match status" value="1"/>
</dbReference>
<dbReference type="Gene3D" id="3.40.50.300">
    <property type="entry name" value="P-loop containing nucleotide triphosphate hydrolases"/>
    <property type="match status" value="1"/>
</dbReference>
<keyword evidence="4" id="KW-0997">Cell inner membrane</keyword>
<gene>
    <name evidence="12" type="ORF">KU74_02825</name>
</gene>
<evidence type="ECO:0000313" key="13">
    <source>
        <dbReference type="Proteomes" id="UP000029435"/>
    </source>
</evidence>
<evidence type="ECO:0000256" key="6">
    <source>
        <dbReference type="ARBA" id="ARBA00022840"/>
    </source>
</evidence>
<dbReference type="GO" id="GO:0015408">
    <property type="term" value="F:ABC-type ferric iron transporter activity"/>
    <property type="evidence" value="ECO:0007669"/>
    <property type="project" value="InterPro"/>
</dbReference>
<name>A0A0M2F5K9_9GAMM</name>
<keyword evidence="1" id="KW-0813">Transport</keyword>
<dbReference type="InterPro" id="IPR015853">
    <property type="entry name" value="ABC_transpr_FbpC"/>
</dbReference>
<comment type="caution">
    <text evidence="12">The sequence shown here is derived from an EMBL/GenBank/DDBJ whole genome shotgun (WGS) entry which is preliminary data.</text>
</comment>
<evidence type="ECO:0000256" key="1">
    <source>
        <dbReference type="ARBA" id="ARBA00022448"/>
    </source>
</evidence>
<keyword evidence="5" id="KW-0547">Nucleotide-binding</keyword>
<accession>A0A0M2F5K9</accession>
<dbReference type="PANTHER" id="PTHR42781">
    <property type="entry name" value="SPERMIDINE/PUTRESCINE IMPORT ATP-BINDING PROTEIN POTA"/>
    <property type="match status" value="1"/>
</dbReference>
<dbReference type="GO" id="GO:0016020">
    <property type="term" value="C:membrane"/>
    <property type="evidence" value="ECO:0007669"/>
    <property type="project" value="InterPro"/>
</dbReference>
<protein>
    <submittedName>
        <fullName evidence="12">ABC transporter</fullName>
    </submittedName>
</protein>
<keyword evidence="10" id="KW-0472">Membrane</keyword>
<evidence type="ECO:0000256" key="3">
    <source>
        <dbReference type="ARBA" id="ARBA00022496"/>
    </source>
</evidence>
<dbReference type="RefSeq" id="WP_039312030.1">
    <property type="nucleotide sequence ID" value="NZ_JQOD01000001.1"/>
</dbReference>
<keyword evidence="2" id="KW-1003">Cell membrane</keyword>
<dbReference type="EMBL" id="JQOD01000001">
    <property type="protein sequence ID" value="KGA35422.1"/>
    <property type="molecule type" value="Genomic_DNA"/>
</dbReference>
<dbReference type="PROSITE" id="PS00211">
    <property type="entry name" value="ABC_TRANSPORTER_1"/>
    <property type="match status" value="1"/>
</dbReference>
<dbReference type="InterPro" id="IPR003439">
    <property type="entry name" value="ABC_transporter-like_ATP-bd"/>
</dbReference>
<evidence type="ECO:0000256" key="2">
    <source>
        <dbReference type="ARBA" id="ARBA00022475"/>
    </source>
</evidence>